<protein>
    <submittedName>
        <fullName evidence="1">Uncharacterized protein</fullName>
    </submittedName>
</protein>
<evidence type="ECO:0000313" key="1">
    <source>
        <dbReference type="EMBL" id="EEB25015.1"/>
    </source>
</evidence>
<sequence length="44" mass="5205">MFISAKVNKKRLFHAGTHTLFKTFPSHELHFQGKYPIDLQAYQK</sequence>
<reference evidence="1 2" key="2">
    <citation type="submission" date="2008-10" db="EMBL/GenBank/DDBJ databases">
        <authorList>
            <person name="Fulton L."/>
            <person name="Clifton S."/>
            <person name="Fulton B."/>
            <person name="Xu J."/>
            <person name="Minx P."/>
            <person name="Pepin K.H."/>
            <person name="Johnson M."/>
            <person name="Thiruvilangam P."/>
            <person name="Bhonagiri V."/>
            <person name="Nash W.E."/>
            <person name="Mardis E.R."/>
            <person name="Wilson R.K."/>
        </authorList>
    </citation>
    <scope>NUCLEOTIDE SEQUENCE [LARGE SCALE GENOMIC DNA]</scope>
    <source>
        <strain evidence="1 2">DSM 17855</strain>
    </source>
</reference>
<dbReference type="EMBL" id="ABWZ01000050">
    <property type="protein sequence ID" value="EEB25015.1"/>
    <property type="molecule type" value="Genomic_DNA"/>
</dbReference>
<organism evidence="1 2">
    <name type="scientific">Phocaeicola dorei DSM 17855</name>
    <dbReference type="NCBI Taxonomy" id="483217"/>
    <lineage>
        <taxon>Bacteria</taxon>
        <taxon>Pseudomonadati</taxon>
        <taxon>Bacteroidota</taxon>
        <taxon>Bacteroidia</taxon>
        <taxon>Bacteroidales</taxon>
        <taxon>Bacteroidaceae</taxon>
        <taxon>Phocaeicola</taxon>
    </lineage>
</organism>
<dbReference type="Proteomes" id="UP000004849">
    <property type="component" value="Unassembled WGS sequence"/>
</dbReference>
<accession>B6VYW1</accession>
<evidence type="ECO:0000313" key="2">
    <source>
        <dbReference type="Proteomes" id="UP000004849"/>
    </source>
</evidence>
<name>B6VYW1_9BACT</name>
<gene>
    <name evidence="1" type="ORF">BACDOR_02475</name>
</gene>
<proteinExistence type="predicted"/>
<dbReference type="HOGENOM" id="CLU_3212320_0_0_10"/>
<dbReference type="AlphaFoldDB" id="B6VYW1"/>
<reference evidence="1 2" key="1">
    <citation type="submission" date="2008-10" db="EMBL/GenBank/DDBJ databases">
        <title>Draft genome sequence of Bacteroides dorei (DSM 17855).</title>
        <authorList>
            <person name="Sudarsanam P."/>
            <person name="Ley R."/>
            <person name="Guruge J."/>
            <person name="Turnbaugh P.J."/>
            <person name="Mahowald M."/>
            <person name="Liep D."/>
            <person name="Gordon J."/>
        </authorList>
    </citation>
    <scope>NUCLEOTIDE SEQUENCE [LARGE SCALE GENOMIC DNA]</scope>
    <source>
        <strain evidence="1 2">DSM 17855</strain>
    </source>
</reference>